<dbReference type="AlphaFoldDB" id="A0A9X1VBR8"/>
<dbReference type="RefSeq" id="WP_241934217.1">
    <property type="nucleotide sequence ID" value="NZ_JALBGC010000001.1"/>
</dbReference>
<evidence type="ECO:0000313" key="3">
    <source>
        <dbReference type="Proteomes" id="UP001139193"/>
    </source>
</evidence>
<dbReference type="InterPro" id="IPR054297">
    <property type="entry name" value="DUF7033"/>
</dbReference>
<organism evidence="2 3">
    <name type="scientific">Hymenobacter cyanobacteriorum</name>
    <dbReference type="NCBI Taxonomy" id="2926463"/>
    <lineage>
        <taxon>Bacteria</taxon>
        <taxon>Pseudomonadati</taxon>
        <taxon>Bacteroidota</taxon>
        <taxon>Cytophagia</taxon>
        <taxon>Cytophagales</taxon>
        <taxon>Hymenobacteraceae</taxon>
        <taxon>Hymenobacter</taxon>
    </lineage>
</organism>
<keyword evidence="3" id="KW-1185">Reference proteome</keyword>
<dbReference type="Pfam" id="PF23019">
    <property type="entry name" value="DUF7033"/>
    <property type="match status" value="1"/>
</dbReference>
<dbReference type="InterPro" id="IPR011330">
    <property type="entry name" value="Glyco_hydro/deAcase_b/a-brl"/>
</dbReference>
<reference evidence="2" key="1">
    <citation type="submission" date="2022-03" db="EMBL/GenBank/DDBJ databases">
        <title>Bacterial whole genome sequence for Hymenobacter sp. DH14.</title>
        <authorList>
            <person name="Le V."/>
        </authorList>
    </citation>
    <scope>NUCLEOTIDE SEQUENCE</scope>
    <source>
        <strain evidence="2">DH14</strain>
    </source>
</reference>
<gene>
    <name evidence="2" type="ORF">MON38_00730</name>
</gene>
<evidence type="ECO:0000259" key="1">
    <source>
        <dbReference type="Pfam" id="PF23019"/>
    </source>
</evidence>
<sequence>MSTISSASLLPAINAAPVLADARLHYVLRHFALAYEAVPAGLIGYADTQQSITVADAAAGFFQAQEPYPAAPNYREWAGQRVPVFFDAQPALPLLELAPGRCRINADLISAAFYLLSGWQEYYSDSRDRHGRFPYAASVQKRYGFVALPVVNYYFDVLRAAVEYVTGQPLRPRRWAGGAPVAAFISHDIDNLRSSWKVPAKADLKAVRLLRFGRRLWRHLTQPDAWDNLETVAATVASYGARSTFFILPEHRPGADGTPNADYRIDRPLWRRFLHLASQGFELALHGSIGTATDFARLSSEQSETFAEPASGIRFHYLRWEPRQTPMQLEALVMAGLRYDAALGFAEHYGFRHSYCHPFYPFDFTRGQPHSFLEIPLQVMDATLHHPNYLQLRADEILPALQPMLAEIEKFGGVASILWHNDHFDPANILTGPRQFAEIMAYLQQRGAAFLTGSQIVADLCGA</sequence>
<dbReference type="Proteomes" id="UP001139193">
    <property type="component" value="Unassembled WGS sequence"/>
</dbReference>
<name>A0A9X1VBR8_9BACT</name>
<dbReference type="GO" id="GO:0005975">
    <property type="term" value="P:carbohydrate metabolic process"/>
    <property type="evidence" value="ECO:0007669"/>
    <property type="project" value="InterPro"/>
</dbReference>
<proteinExistence type="predicted"/>
<evidence type="ECO:0000313" key="2">
    <source>
        <dbReference type="EMBL" id="MCI1185926.1"/>
    </source>
</evidence>
<dbReference type="SUPFAM" id="SSF88713">
    <property type="entry name" value="Glycoside hydrolase/deacetylase"/>
    <property type="match status" value="1"/>
</dbReference>
<comment type="caution">
    <text evidence="2">The sequence shown here is derived from an EMBL/GenBank/DDBJ whole genome shotgun (WGS) entry which is preliminary data.</text>
</comment>
<accession>A0A9X1VBR8</accession>
<feature type="domain" description="DUF7033" evidence="1">
    <location>
        <begin position="105"/>
        <end position="191"/>
    </location>
</feature>
<protein>
    <recommendedName>
        <fullName evidence="1">DUF7033 domain-containing protein</fullName>
    </recommendedName>
</protein>
<dbReference type="Gene3D" id="3.20.20.370">
    <property type="entry name" value="Glycoside hydrolase/deacetylase"/>
    <property type="match status" value="1"/>
</dbReference>
<dbReference type="EMBL" id="JALBGC010000001">
    <property type="protein sequence ID" value="MCI1185926.1"/>
    <property type="molecule type" value="Genomic_DNA"/>
</dbReference>